<dbReference type="InterPro" id="IPR000462">
    <property type="entry name" value="CDP-OH_P_trans"/>
</dbReference>
<keyword evidence="1" id="KW-0472">Membrane</keyword>
<feature type="transmembrane region" description="Helical" evidence="1">
    <location>
        <begin position="87"/>
        <end position="104"/>
    </location>
</feature>
<keyword evidence="1" id="KW-1133">Transmembrane helix</keyword>
<evidence type="ECO:0000256" key="1">
    <source>
        <dbReference type="SAM" id="Phobius"/>
    </source>
</evidence>
<dbReference type="GO" id="GO:0016020">
    <property type="term" value="C:membrane"/>
    <property type="evidence" value="ECO:0007669"/>
    <property type="project" value="InterPro"/>
</dbReference>
<organism evidence="2 3">
    <name type="scientific">Mucilaginibacter galii</name>
    <dbReference type="NCBI Taxonomy" id="2005073"/>
    <lineage>
        <taxon>Bacteria</taxon>
        <taxon>Pseudomonadati</taxon>
        <taxon>Bacteroidota</taxon>
        <taxon>Sphingobacteriia</taxon>
        <taxon>Sphingobacteriales</taxon>
        <taxon>Sphingobacteriaceae</taxon>
        <taxon>Mucilaginibacter</taxon>
    </lineage>
</organism>
<evidence type="ECO:0008006" key="4">
    <source>
        <dbReference type="Google" id="ProtNLM"/>
    </source>
</evidence>
<proteinExistence type="predicted"/>
<protein>
    <recommendedName>
        <fullName evidence="4">CDP-alcohol phosphatidyltransferase</fullName>
    </recommendedName>
</protein>
<feature type="transmembrane region" description="Helical" evidence="1">
    <location>
        <begin position="57"/>
        <end position="75"/>
    </location>
</feature>
<gene>
    <name evidence="2" type="ORF">GCM10011425_01810</name>
</gene>
<sequence length="163" mass="18682">MVTGLVADIFDGIIARRLGISTPRLRRLDSGVDQVFWVAIVAASYIIYPLFFHRNWVQILLLVFAEALCYGLSYVKFKKEVATHAIASKLWTLVLLATLIQVIATGDAPVMFQICFYMGIVTRLEIILMLLLIRQWTNDIPTVYHAYLIRRNKAIKRHKLFNG</sequence>
<comment type="caution">
    <text evidence="2">The sequence shown here is derived from an EMBL/GenBank/DDBJ whole genome shotgun (WGS) entry which is preliminary data.</text>
</comment>
<evidence type="ECO:0000313" key="3">
    <source>
        <dbReference type="Proteomes" id="UP000662074"/>
    </source>
</evidence>
<dbReference type="InterPro" id="IPR043130">
    <property type="entry name" value="CDP-OH_PTrfase_TM_dom"/>
</dbReference>
<reference evidence="2" key="1">
    <citation type="journal article" date="2014" name="Int. J. Syst. Evol. Microbiol.">
        <title>Complete genome sequence of Corynebacterium casei LMG S-19264T (=DSM 44701T), isolated from a smear-ripened cheese.</title>
        <authorList>
            <consortium name="US DOE Joint Genome Institute (JGI-PGF)"/>
            <person name="Walter F."/>
            <person name="Albersmeier A."/>
            <person name="Kalinowski J."/>
            <person name="Ruckert C."/>
        </authorList>
    </citation>
    <scope>NUCLEOTIDE SEQUENCE</scope>
    <source>
        <strain evidence="2">CCM 8711</strain>
    </source>
</reference>
<dbReference type="GO" id="GO:0008654">
    <property type="term" value="P:phospholipid biosynthetic process"/>
    <property type="evidence" value="ECO:0007669"/>
    <property type="project" value="InterPro"/>
</dbReference>
<name>A0A917J5C3_9SPHI</name>
<dbReference type="Gene3D" id="1.20.120.1760">
    <property type="match status" value="1"/>
</dbReference>
<keyword evidence="3" id="KW-1185">Reference proteome</keyword>
<accession>A0A917J5C3</accession>
<evidence type="ECO:0000313" key="2">
    <source>
        <dbReference type="EMBL" id="GGI48969.1"/>
    </source>
</evidence>
<dbReference type="Pfam" id="PF01066">
    <property type="entry name" value="CDP-OH_P_transf"/>
    <property type="match status" value="1"/>
</dbReference>
<feature type="transmembrane region" description="Helical" evidence="1">
    <location>
        <begin position="34"/>
        <end position="51"/>
    </location>
</feature>
<dbReference type="AlphaFoldDB" id="A0A917J5C3"/>
<dbReference type="EMBL" id="BMDO01000001">
    <property type="protein sequence ID" value="GGI48969.1"/>
    <property type="molecule type" value="Genomic_DNA"/>
</dbReference>
<dbReference type="GO" id="GO:0016780">
    <property type="term" value="F:phosphotransferase activity, for other substituted phosphate groups"/>
    <property type="evidence" value="ECO:0007669"/>
    <property type="project" value="InterPro"/>
</dbReference>
<keyword evidence="1" id="KW-0812">Transmembrane</keyword>
<feature type="transmembrane region" description="Helical" evidence="1">
    <location>
        <begin position="110"/>
        <end position="133"/>
    </location>
</feature>
<reference evidence="2" key="2">
    <citation type="submission" date="2020-09" db="EMBL/GenBank/DDBJ databases">
        <authorList>
            <person name="Sun Q."/>
            <person name="Sedlacek I."/>
        </authorList>
    </citation>
    <scope>NUCLEOTIDE SEQUENCE</scope>
    <source>
        <strain evidence="2">CCM 8711</strain>
    </source>
</reference>
<dbReference type="Proteomes" id="UP000662074">
    <property type="component" value="Unassembled WGS sequence"/>
</dbReference>